<comment type="caution">
    <text evidence="4">Lacks conserved residue(s) required for the propagation of feature annotation.</text>
</comment>
<dbReference type="InterPro" id="IPR020103">
    <property type="entry name" value="PsdUridine_synth_cat_dom_sf"/>
</dbReference>
<dbReference type="GO" id="GO:0031119">
    <property type="term" value="P:tRNA pseudouridine synthesis"/>
    <property type="evidence" value="ECO:0007669"/>
    <property type="project" value="UniProtKB-UniRule"/>
</dbReference>
<evidence type="ECO:0000256" key="5">
    <source>
        <dbReference type="PIRSR" id="PIRSR001430-1"/>
    </source>
</evidence>
<keyword evidence="10" id="KW-1185">Reference proteome</keyword>
<comment type="function">
    <text evidence="4">Formation of pseudouridine at positions 38, 39 and 40 in the anticodon stem and loop of transfer RNAs.</text>
</comment>
<evidence type="ECO:0000256" key="7">
    <source>
        <dbReference type="RuleBase" id="RU003792"/>
    </source>
</evidence>
<evidence type="ECO:0000259" key="8">
    <source>
        <dbReference type="Pfam" id="PF01416"/>
    </source>
</evidence>
<dbReference type="PANTHER" id="PTHR11142:SF0">
    <property type="entry name" value="TRNA PSEUDOURIDINE SYNTHASE-LIKE 1"/>
    <property type="match status" value="1"/>
</dbReference>
<organism evidence="9 10">
    <name type="scientific">Blochmanniella vafra (strain BVAF)</name>
    <dbReference type="NCBI Taxonomy" id="859654"/>
    <lineage>
        <taxon>Bacteria</taxon>
        <taxon>Pseudomonadati</taxon>
        <taxon>Pseudomonadota</taxon>
        <taxon>Gammaproteobacteria</taxon>
        <taxon>Enterobacterales</taxon>
        <taxon>Enterobacteriaceae</taxon>
        <taxon>ant endosymbionts</taxon>
        <taxon>Candidatus Blochmanniella</taxon>
    </lineage>
</organism>
<dbReference type="Proteomes" id="UP000007464">
    <property type="component" value="Chromosome"/>
</dbReference>
<dbReference type="InterPro" id="IPR020097">
    <property type="entry name" value="PsdUridine_synth_TruA_a/b_dom"/>
</dbReference>
<comment type="subunit">
    <text evidence="4">Homodimer.</text>
</comment>
<dbReference type="EC" id="5.4.99.12" evidence="4"/>
<dbReference type="EMBL" id="CP002189">
    <property type="protein sequence ID" value="ADV33883.1"/>
    <property type="molecule type" value="Genomic_DNA"/>
</dbReference>
<dbReference type="PIRSF" id="PIRSF001430">
    <property type="entry name" value="tRNA_psdUrid_synth"/>
    <property type="match status" value="1"/>
</dbReference>
<dbReference type="CDD" id="cd02570">
    <property type="entry name" value="PseudoU_synth_EcTruA"/>
    <property type="match status" value="1"/>
</dbReference>
<evidence type="ECO:0000256" key="1">
    <source>
        <dbReference type="ARBA" id="ARBA00009375"/>
    </source>
</evidence>
<dbReference type="HOGENOM" id="CLU_014673_0_2_6"/>
<gene>
    <name evidence="4 9" type="primary">truA</name>
    <name evidence="9" type="ordered locus">BVAF_497</name>
</gene>
<dbReference type="GO" id="GO:0160147">
    <property type="term" value="F:tRNA pseudouridine(38-40) synthase activity"/>
    <property type="evidence" value="ECO:0007669"/>
    <property type="project" value="UniProtKB-EC"/>
</dbReference>
<dbReference type="InterPro" id="IPR020095">
    <property type="entry name" value="PsdUridine_synth_TruA_C"/>
</dbReference>
<keyword evidence="2 4" id="KW-0819">tRNA processing</keyword>
<sequence>MQKIALGIEYDGSRYCGWQKQKNGISVQDCVENALNIVTAESVSVFCAGRTDSGVHALGQVVHFETDVKYSKSAWTFGVNRYLPRSICIRWVSLMKQDFHARFSAVSRRYYYYIYNDKIRSAILFQKTWHYTKLLDVCKMSRAAQYLLGENDFSAFRSAGCQSYSRCRNLYHLRVIRIGQCVIIDIQANSFLYRMVRNIVGSLVEVGCGNRPAIWILELLKSCKRSLAGMTAPADGLYLAEVKYPDHFFLSDERM</sequence>
<dbReference type="NCBIfam" id="TIGR00071">
    <property type="entry name" value="hisT_truA"/>
    <property type="match status" value="1"/>
</dbReference>
<dbReference type="SUPFAM" id="SSF55120">
    <property type="entry name" value="Pseudouridine synthase"/>
    <property type="match status" value="1"/>
</dbReference>
<feature type="binding site" evidence="4 6">
    <location>
        <position position="110"/>
    </location>
    <ligand>
        <name>substrate</name>
    </ligand>
</feature>
<comment type="catalytic activity">
    <reaction evidence="4 7">
        <text>uridine(38/39/40) in tRNA = pseudouridine(38/39/40) in tRNA</text>
        <dbReference type="Rhea" id="RHEA:22376"/>
        <dbReference type="Rhea" id="RHEA-COMP:10085"/>
        <dbReference type="Rhea" id="RHEA-COMP:10087"/>
        <dbReference type="ChEBI" id="CHEBI:65314"/>
        <dbReference type="ChEBI" id="CHEBI:65315"/>
        <dbReference type="EC" id="5.4.99.12"/>
    </reaction>
</comment>
<evidence type="ECO:0000256" key="2">
    <source>
        <dbReference type="ARBA" id="ARBA00022694"/>
    </source>
</evidence>
<accession>E8Q759</accession>
<proteinExistence type="inferred from homology"/>
<feature type="domain" description="Pseudouridine synthase I TruA alpha/beta" evidence="8">
    <location>
        <begin position="9"/>
        <end position="103"/>
    </location>
</feature>
<feature type="domain" description="Pseudouridine synthase I TruA alpha/beta" evidence="8">
    <location>
        <begin position="143"/>
        <end position="245"/>
    </location>
</feature>
<dbReference type="OrthoDB" id="9811823at2"/>
<dbReference type="HAMAP" id="MF_00171">
    <property type="entry name" value="TruA"/>
    <property type="match status" value="1"/>
</dbReference>
<comment type="similarity">
    <text evidence="1 4 7">Belongs to the tRNA pseudouridine synthase TruA family.</text>
</comment>
<dbReference type="KEGG" id="bva:BVAF_497"/>
<evidence type="ECO:0000256" key="4">
    <source>
        <dbReference type="HAMAP-Rule" id="MF_00171"/>
    </source>
</evidence>
<dbReference type="STRING" id="859654.BVAF_497"/>
<reference evidence="9 10" key="1">
    <citation type="journal article" date="2010" name="BMC Genomics">
        <title>Unprecedented loss of ammonia assimilation capability in a urease-encoding bacterial mutualist.</title>
        <authorList>
            <person name="Williams L.E."/>
            <person name="Wernegreen J.J."/>
        </authorList>
    </citation>
    <scope>NUCLEOTIDE SEQUENCE [LARGE SCALE GENOMIC DNA]</scope>
    <source>
        <strain evidence="9 10">BVAF</strain>
    </source>
</reference>
<evidence type="ECO:0000256" key="6">
    <source>
        <dbReference type="PIRSR" id="PIRSR001430-2"/>
    </source>
</evidence>
<evidence type="ECO:0000313" key="10">
    <source>
        <dbReference type="Proteomes" id="UP000007464"/>
    </source>
</evidence>
<dbReference type="InterPro" id="IPR020094">
    <property type="entry name" value="TruA/RsuA/RluB/E/F_N"/>
</dbReference>
<dbReference type="PANTHER" id="PTHR11142">
    <property type="entry name" value="PSEUDOURIDYLATE SYNTHASE"/>
    <property type="match status" value="1"/>
</dbReference>
<dbReference type="Gene3D" id="3.30.70.580">
    <property type="entry name" value="Pseudouridine synthase I, catalytic domain, N-terminal subdomain"/>
    <property type="match status" value="1"/>
</dbReference>
<dbReference type="GO" id="GO:0003723">
    <property type="term" value="F:RNA binding"/>
    <property type="evidence" value="ECO:0007669"/>
    <property type="project" value="InterPro"/>
</dbReference>
<feature type="active site" description="Nucleophile" evidence="4 5">
    <location>
        <position position="52"/>
    </location>
</feature>
<evidence type="ECO:0000313" key="9">
    <source>
        <dbReference type="EMBL" id="ADV33883.1"/>
    </source>
</evidence>
<dbReference type="RefSeq" id="WP_013516808.1">
    <property type="nucleotide sequence ID" value="NC_014909.2"/>
</dbReference>
<protein>
    <recommendedName>
        <fullName evidence="4">tRNA pseudouridine synthase A</fullName>
        <ecNumber evidence="4">5.4.99.12</ecNumber>
    </recommendedName>
    <alternativeName>
        <fullName evidence="4">tRNA pseudouridine(38-40) synthase</fullName>
    </alternativeName>
    <alternativeName>
        <fullName evidence="4">tRNA pseudouridylate synthase I</fullName>
    </alternativeName>
    <alternativeName>
        <fullName evidence="4">tRNA-uridine isomerase I</fullName>
    </alternativeName>
</protein>
<keyword evidence="3 4" id="KW-0413">Isomerase</keyword>
<dbReference type="Gene3D" id="3.30.70.660">
    <property type="entry name" value="Pseudouridine synthase I, catalytic domain, C-terminal subdomain"/>
    <property type="match status" value="1"/>
</dbReference>
<dbReference type="FunFam" id="3.30.70.580:FF:000001">
    <property type="entry name" value="tRNA pseudouridine synthase A"/>
    <property type="match status" value="1"/>
</dbReference>
<name>E8Q759_BLOVB</name>
<dbReference type="InterPro" id="IPR001406">
    <property type="entry name" value="PsdUridine_synth_TruA"/>
</dbReference>
<evidence type="ECO:0000256" key="3">
    <source>
        <dbReference type="ARBA" id="ARBA00023235"/>
    </source>
</evidence>
<dbReference type="Pfam" id="PF01416">
    <property type="entry name" value="PseudoU_synth_1"/>
    <property type="match status" value="2"/>
</dbReference>
<dbReference type="AlphaFoldDB" id="E8Q759"/>